<evidence type="ECO:0000313" key="2">
    <source>
        <dbReference type="Proteomes" id="UP000182110"/>
    </source>
</evidence>
<gene>
    <name evidence="1" type="ORF">BN1180_03010</name>
</gene>
<dbReference type="Proteomes" id="UP000182110">
    <property type="component" value="Unassembled WGS sequence"/>
</dbReference>
<accession>A0AAN2PHR3</accession>
<evidence type="ECO:0000313" key="1">
    <source>
        <dbReference type="EMBL" id="CEG32842.1"/>
    </source>
</evidence>
<protein>
    <submittedName>
        <fullName evidence="1">Uncharacterized protein</fullName>
    </submittedName>
</protein>
<sequence>MMDIKRPFENERSLFLFKPYKLQNKKGIPKPVLWYTFLRIFKQAITCISITVFELNDHMERSLFYFSLS</sequence>
<proteinExistence type="predicted"/>
<dbReference type="AlphaFoldDB" id="A0AAN2PHR3"/>
<keyword evidence="2" id="KW-1185">Reference proteome</keyword>
<reference evidence="1 2" key="1">
    <citation type="journal article" date="2014" name="Genome Announc.">
        <title>Genome Sequence of Bacillus simplex Strain P558, Isolated from a Human Fecal Sample.</title>
        <authorList>
            <person name="Croce O."/>
            <person name="Hugon P."/>
            <person name="Lagier J.C."/>
            <person name="Bibi F."/>
            <person name="Robert C."/>
            <person name="Azhar E.I."/>
            <person name="Raoult D."/>
            <person name="Fournier P.E."/>
        </authorList>
    </citation>
    <scope>NUCLEOTIDE SEQUENCE [LARGE SCALE GENOMIC DNA]</scope>
    <source>
        <strain evidence="1 2">P558</strain>
    </source>
</reference>
<dbReference type="EMBL" id="CCXW01000001">
    <property type="protein sequence ID" value="CEG32842.1"/>
    <property type="molecule type" value="Genomic_DNA"/>
</dbReference>
<organism evidence="1 2">
    <name type="scientific">Peribacillus simplex</name>
    <dbReference type="NCBI Taxonomy" id="1478"/>
    <lineage>
        <taxon>Bacteria</taxon>
        <taxon>Bacillati</taxon>
        <taxon>Bacillota</taxon>
        <taxon>Bacilli</taxon>
        <taxon>Bacillales</taxon>
        <taxon>Bacillaceae</taxon>
        <taxon>Peribacillus</taxon>
    </lineage>
</organism>
<comment type="caution">
    <text evidence="1">The sequence shown here is derived from an EMBL/GenBank/DDBJ whole genome shotgun (WGS) entry which is preliminary data.</text>
</comment>
<name>A0AAN2PHR3_9BACI</name>